<keyword evidence="3" id="KW-1185">Reference proteome</keyword>
<organism evidence="2 3">
    <name type="scientific">Streptomyces chilikensis</name>
    <dbReference type="NCBI Taxonomy" id="1194079"/>
    <lineage>
        <taxon>Bacteria</taxon>
        <taxon>Bacillati</taxon>
        <taxon>Actinomycetota</taxon>
        <taxon>Actinomycetes</taxon>
        <taxon>Kitasatosporales</taxon>
        <taxon>Streptomycetaceae</taxon>
        <taxon>Streptomyces</taxon>
    </lineage>
</organism>
<dbReference type="Proteomes" id="UP001551584">
    <property type="component" value="Unassembled WGS sequence"/>
</dbReference>
<evidence type="ECO:0000313" key="3">
    <source>
        <dbReference type="Proteomes" id="UP001551584"/>
    </source>
</evidence>
<dbReference type="EMBL" id="JBEZNA010000019">
    <property type="protein sequence ID" value="MEU9577857.1"/>
    <property type="molecule type" value="Genomic_DNA"/>
</dbReference>
<protein>
    <submittedName>
        <fullName evidence="2">Uncharacterized protein</fullName>
    </submittedName>
</protein>
<evidence type="ECO:0000313" key="2">
    <source>
        <dbReference type="EMBL" id="MEU9577857.1"/>
    </source>
</evidence>
<gene>
    <name evidence="2" type="ORF">AB0D95_11400</name>
</gene>
<reference evidence="2 3" key="1">
    <citation type="submission" date="2024-06" db="EMBL/GenBank/DDBJ databases">
        <title>The Natural Products Discovery Center: Release of the First 8490 Sequenced Strains for Exploring Actinobacteria Biosynthetic Diversity.</title>
        <authorList>
            <person name="Kalkreuter E."/>
            <person name="Kautsar S.A."/>
            <person name="Yang D."/>
            <person name="Bader C.D."/>
            <person name="Teijaro C.N."/>
            <person name="Fluegel L."/>
            <person name="Davis C.M."/>
            <person name="Simpson J.R."/>
            <person name="Lauterbach L."/>
            <person name="Steele A.D."/>
            <person name="Gui C."/>
            <person name="Meng S."/>
            <person name="Li G."/>
            <person name="Viehrig K."/>
            <person name="Ye F."/>
            <person name="Su P."/>
            <person name="Kiefer A.F."/>
            <person name="Nichols A."/>
            <person name="Cepeda A.J."/>
            <person name="Yan W."/>
            <person name="Fan B."/>
            <person name="Jiang Y."/>
            <person name="Adhikari A."/>
            <person name="Zheng C.-J."/>
            <person name="Schuster L."/>
            <person name="Cowan T.M."/>
            <person name="Smanski M.J."/>
            <person name="Chevrette M.G."/>
            <person name="De Carvalho L.P.S."/>
            <person name="Shen B."/>
        </authorList>
    </citation>
    <scope>NUCLEOTIDE SEQUENCE [LARGE SCALE GENOMIC DNA]</scope>
    <source>
        <strain evidence="2 3">NPDC048117</strain>
    </source>
</reference>
<evidence type="ECO:0000256" key="1">
    <source>
        <dbReference type="SAM" id="MobiDB-lite"/>
    </source>
</evidence>
<feature type="region of interest" description="Disordered" evidence="1">
    <location>
        <begin position="1"/>
        <end position="23"/>
    </location>
</feature>
<accession>A0ABV3ENS3</accession>
<name>A0ABV3ENS3_9ACTN</name>
<proteinExistence type="predicted"/>
<comment type="caution">
    <text evidence="2">The sequence shown here is derived from an EMBL/GenBank/DDBJ whole genome shotgun (WGS) entry which is preliminary data.</text>
</comment>
<dbReference type="RefSeq" id="WP_359271361.1">
    <property type="nucleotide sequence ID" value="NZ_JBEZNA010000019.1"/>
</dbReference>
<sequence>MGRPFRVAGVPPSARLRTEGTPMPSGPARFHDLRWTKYDFLDVILVRCPRCDGVARVMPVSQDAERGRASLFAERRVICRHCACSRETAGNGPSLHHGTGRAVDPYAGLPLWLWSETRHGPLWAHNLDHLQVIDRFVRAALREHAPRHLEVRRMTVAGRLPTWVKLARNRTEVLRTIDRMRKSLVE</sequence>